<keyword evidence="7" id="KW-0406">Ion transport</keyword>
<organism evidence="11 12">
    <name type="scientific">Dermacoccus abyssi</name>
    <dbReference type="NCBI Taxonomy" id="322596"/>
    <lineage>
        <taxon>Bacteria</taxon>
        <taxon>Bacillati</taxon>
        <taxon>Actinomycetota</taxon>
        <taxon>Actinomycetes</taxon>
        <taxon>Micrococcales</taxon>
        <taxon>Dermacoccaceae</taxon>
        <taxon>Dermacoccus</taxon>
    </lineage>
</organism>
<keyword evidence="5 11" id="KW-0067">ATP-binding</keyword>
<keyword evidence="3" id="KW-0410">Iron transport</keyword>
<dbReference type="InterPro" id="IPR027417">
    <property type="entry name" value="P-loop_NTPase"/>
</dbReference>
<evidence type="ECO:0000256" key="1">
    <source>
        <dbReference type="ARBA" id="ARBA00022448"/>
    </source>
</evidence>
<protein>
    <recommendedName>
        <fullName evidence="9">ABC-type quaternary amine transporter</fullName>
        <ecNumber evidence="9">7.6.2.9</ecNumber>
    </recommendedName>
</protein>
<dbReference type="InterPro" id="IPR017871">
    <property type="entry name" value="ABC_transporter-like_CS"/>
</dbReference>
<keyword evidence="8" id="KW-0472">Membrane</keyword>
<evidence type="ECO:0000256" key="7">
    <source>
        <dbReference type="ARBA" id="ARBA00023065"/>
    </source>
</evidence>
<dbReference type="GO" id="GO:0016887">
    <property type="term" value="F:ATP hydrolysis activity"/>
    <property type="evidence" value="ECO:0007669"/>
    <property type="project" value="InterPro"/>
</dbReference>
<gene>
    <name evidence="11" type="ORF">D1832_04865</name>
</gene>
<dbReference type="AlphaFoldDB" id="A0A417Z7F4"/>
<dbReference type="GO" id="GO:0015408">
    <property type="term" value="F:ABC-type ferric iron transporter activity"/>
    <property type="evidence" value="ECO:0007669"/>
    <property type="project" value="InterPro"/>
</dbReference>
<dbReference type="SUPFAM" id="SSF52540">
    <property type="entry name" value="P-loop containing nucleoside triphosphate hydrolases"/>
    <property type="match status" value="1"/>
</dbReference>
<evidence type="ECO:0000256" key="9">
    <source>
        <dbReference type="ARBA" id="ARBA00066388"/>
    </source>
</evidence>
<dbReference type="RefSeq" id="WP_118912867.1">
    <property type="nucleotide sequence ID" value="NZ_CBCRVH010000003.1"/>
</dbReference>
<evidence type="ECO:0000256" key="5">
    <source>
        <dbReference type="ARBA" id="ARBA00022840"/>
    </source>
</evidence>
<keyword evidence="6" id="KW-0408">Iron</keyword>
<keyword evidence="2" id="KW-1003">Cell membrane</keyword>
<accession>A0A417Z7F4</accession>
<evidence type="ECO:0000313" key="11">
    <source>
        <dbReference type="EMBL" id="RHW46581.1"/>
    </source>
</evidence>
<dbReference type="Proteomes" id="UP000285376">
    <property type="component" value="Unassembled WGS sequence"/>
</dbReference>
<dbReference type="SMART" id="SM00382">
    <property type="entry name" value="AAA"/>
    <property type="match status" value="1"/>
</dbReference>
<dbReference type="InterPro" id="IPR015853">
    <property type="entry name" value="ABC_transpr_FbpC"/>
</dbReference>
<evidence type="ECO:0000313" key="12">
    <source>
        <dbReference type="Proteomes" id="UP000285376"/>
    </source>
</evidence>
<evidence type="ECO:0000256" key="8">
    <source>
        <dbReference type="ARBA" id="ARBA00023136"/>
    </source>
</evidence>
<dbReference type="Pfam" id="PF00005">
    <property type="entry name" value="ABC_tran"/>
    <property type="match status" value="1"/>
</dbReference>
<dbReference type="PROSITE" id="PS00211">
    <property type="entry name" value="ABC_TRANSPORTER_1"/>
    <property type="match status" value="1"/>
</dbReference>
<keyword evidence="4" id="KW-0547">Nucleotide-binding</keyword>
<dbReference type="InterPro" id="IPR003439">
    <property type="entry name" value="ABC_transporter-like_ATP-bd"/>
</dbReference>
<evidence type="ECO:0000256" key="6">
    <source>
        <dbReference type="ARBA" id="ARBA00023004"/>
    </source>
</evidence>
<evidence type="ECO:0000259" key="10">
    <source>
        <dbReference type="PROSITE" id="PS50893"/>
    </source>
</evidence>
<dbReference type="FunFam" id="3.40.50.300:FF:000425">
    <property type="entry name" value="Probable ABC transporter, ATP-binding subunit"/>
    <property type="match status" value="1"/>
</dbReference>
<dbReference type="InterPro" id="IPR003593">
    <property type="entry name" value="AAA+_ATPase"/>
</dbReference>
<evidence type="ECO:0000256" key="2">
    <source>
        <dbReference type="ARBA" id="ARBA00022475"/>
    </source>
</evidence>
<dbReference type="Gene3D" id="3.40.50.300">
    <property type="entry name" value="P-loop containing nucleotide triphosphate hydrolases"/>
    <property type="match status" value="1"/>
</dbReference>
<comment type="caution">
    <text evidence="11">The sequence shown here is derived from an EMBL/GenBank/DDBJ whole genome shotgun (WGS) entry which is preliminary data.</text>
</comment>
<feature type="domain" description="ABC transporter" evidence="10">
    <location>
        <begin position="13"/>
        <end position="245"/>
    </location>
</feature>
<dbReference type="GO" id="GO:0015418">
    <property type="term" value="F:ABC-type quaternary ammonium compound transporting activity"/>
    <property type="evidence" value="ECO:0007669"/>
    <property type="project" value="UniProtKB-EC"/>
</dbReference>
<sequence>MTQSHDREEAGGLEVTDARVTFAGNATPALDDVSLTLPRGRVLAVLGPSGCGKSTLLRAVAGLQALGAGRIAFDGTDVTRVPTHKRDFALMFQDGQLFGHLDVAGNVAYALARRGTPAPDRDPRVAELLDLVGLSGLESRRPATLSGGQQQRVALARALAARPRLLLLDEPLSALDRSLRERLAGDLRSVLLAEGATALFVTHDHDEALTVADDMAIMRDGRIVQHGSTREVWAHPVDEETADFLGFTTHLTPDEAQRLGLERAAWALRRGGLRVVGVDVPGALAGRVVRVSASGEATHVSVTLDALPGRELEAIAYPSDDAPTAATLDEGARVGVRVSSSGAVRFG</sequence>
<dbReference type="InterPro" id="IPR050093">
    <property type="entry name" value="ABC_SmlMolc_Importer"/>
</dbReference>
<dbReference type="EMBL" id="QWLM01000004">
    <property type="protein sequence ID" value="RHW46581.1"/>
    <property type="molecule type" value="Genomic_DNA"/>
</dbReference>
<reference evidence="11 12" key="1">
    <citation type="submission" date="2018-08" db="EMBL/GenBank/DDBJ databases">
        <title>Whole genome sequence analysis of Dermacoccus abyssi bacteria isolated from Deep Mariana trench Micromonospora spp reveals genes involved in the environmental adaptation and production of secondary metabolites.</title>
        <authorList>
            <person name="Abdel-Mageed W.M."/>
            <person name="Lehri B."/>
            <person name="Nouioui I."/>
            <person name="Goodfellow I."/>
            <person name="Jaspars M."/>
            <person name="Karlyshev A."/>
        </authorList>
    </citation>
    <scope>NUCLEOTIDE SEQUENCE [LARGE SCALE GENOMIC DNA]</scope>
    <source>
        <strain evidence="11 12">MT1.1</strain>
    </source>
</reference>
<dbReference type="PANTHER" id="PTHR42781">
    <property type="entry name" value="SPERMIDINE/PUTRESCINE IMPORT ATP-BINDING PROTEIN POTA"/>
    <property type="match status" value="1"/>
</dbReference>
<dbReference type="GO" id="GO:0016020">
    <property type="term" value="C:membrane"/>
    <property type="evidence" value="ECO:0007669"/>
    <property type="project" value="InterPro"/>
</dbReference>
<dbReference type="PANTHER" id="PTHR42781:SF4">
    <property type="entry name" value="SPERMIDINE_PUTRESCINE IMPORT ATP-BINDING PROTEIN POTA"/>
    <property type="match status" value="1"/>
</dbReference>
<dbReference type="EC" id="7.6.2.9" evidence="9"/>
<keyword evidence="1" id="KW-0813">Transport</keyword>
<dbReference type="CDD" id="cd03259">
    <property type="entry name" value="ABC_Carb_Solutes_like"/>
    <property type="match status" value="1"/>
</dbReference>
<name>A0A417Z7F4_9MICO</name>
<proteinExistence type="predicted"/>
<evidence type="ECO:0000256" key="3">
    <source>
        <dbReference type="ARBA" id="ARBA00022496"/>
    </source>
</evidence>
<dbReference type="PROSITE" id="PS50893">
    <property type="entry name" value="ABC_TRANSPORTER_2"/>
    <property type="match status" value="1"/>
</dbReference>
<evidence type="ECO:0000256" key="4">
    <source>
        <dbReference type="ARBA" id="ARBA00022741"/>
    </source>
</evidence>
<dbReference type="GO" id="GO:0005524">
    <property type="term" value="F:ATP binding"/>
    <property type="evidence" value="ECO:0007669"/>
    <property type="project" value="UniProtKB-KW"/>
</dbReference>